<dbReference type="AlphaFoldDB" id="A0AAN9UXE6"/>
<feature type="compositionally biased region" description="Basic and acidic residues" evidence="8">
    <location>
        <begin position="581"/>
        <end position="590"/>
    </location>
</feature>
<feature type="region of interest" description="Disordered" evidence="8">
    <location>
        <begin position="377"/>
        <end position="598"/>
    </location>
</feature>
<dbReference type="EMBL" id="JAKJXP020000011">
    <property type="protein sequence ID" value="KAK7755621.1"/>
    <property type="molecule type" value="Genomic_DNA"/>
</dbReference>
<evidence type="ECO:0000256" key="8">
    <source>
        <dbReference type="SAM" id="MobiDB-lite"/>
    </source>
</evidence>
<name>A0AAN9UXE6_9PEZI</name>
<comment type="subcellular location">
    <subcellularLocation>
        <location evidence="7">Membrane</location>
        <topology evidence="7">Multi-pass membrane protein</topology>
    </subcellularLocation>
</comment>
<sequence>MAKTKVTAATILGRITYTSIYVFLCFILAILLLIVPADIVRQVLNHTFQRANVLVLTIVYVLTLIVVVFVYALRLYTTRTVLASIPKLWIPVEKGDVNKEVRAMIVASLGRSAAIAWEARPKVVPPPEANERLEVIFEGATDTAVELARTNDGREKDRKRDASGRGLWKFCSCLGRKQTRKQKRKEKPRTTVADQMGVALPPVLPVWGHVEHDGWESPGSRDLPNLQYATVLAELPNLVEAKAVSLAPPELQSAAADMPPTLDPEAVTLLQRAASMSMRDYVDHLVSLRMLMSAAKGSPEELDGTYQSRIVPDFLDAYERARFSTRPISNALFRDLMHLFAELLRAMRPPDPSILYGEDEEGSDGFEDGYSMRLYDGGDDGISVSESDGHIDDDAPRDGTPTTPTRSIDLSRSGSLRSRHFTHNASYESSVRSNVRSHSHQRRRRQLRPSTKLGSQQQTRQPQQQYANDRDRTSSSANTWRQQQYRTAPTTPMGRRFGVEINNNDAVSPSSHWTGSSESVDTFARTRRSYPVPSSSSSSSSQRQPLSHATPSLRSFSSGRSRVTGHSGASGSQGSVIIRLTRPEDGDDARLPYVLRMG</sequence>
<accession>A0AAN9UXE6</accession>
<dbReference type="PANTHER" id="PTHR40021">
    <property type="entry name" value="DEFECT AT LOW TEMPERATURE PROTEIN 1"/>
    <property type="match status" value="1"/>
</dbReference>
<organism evidence="9 10">
    <name type="scientific">Diatrype stigma</name>
    <dbReference type="NCBI Taxonomy" id="117547"/>
    <lineage>
        <taxon>Eukaryota</taxon>
        <taxon>Fungi</taxon>
        <taxon>Dikarya</taxon>
        <taxon>Ascomycota</taxon>
        <taxon>Pezizomycotina</taxon>
        <taxon>Sordariomycetes</taxon>
        <taxon>Xylariomycetidae</taxon>
        <taxon>Xylariales</taxon>
        <taxon>Diatrypaceae</taxon>
        <taxon>Diatrype</taxon>
    </lineage>
</organism>
<protein>
    <recommendedName>
        <fullName evidence="3 7">Defect at low temperature protein 1</fullName>
    </recommendedName>
</protein>
<feature type="compositionally biased region" description="Polar residues" evidence="8">
    <location>
        <begin position="501"/>
        <end position="520"/>
    </location>
</feature>
<evidence type="ECO:0000256" key="6">
    <source>
        <dbReference type="ARBA" id="ARBA00023136"/>
    </source>
</evidence>
<evidence type="ECO:0000256" key="5">
    <source>
        <dbReference type="ARBA" id="ARBA00022989"/>
    </source>
</evidence>
<keyword evidence="10" id="KW-1185">Reference proteome</keyword>
<gene>
    <name evidence="7" type="primary">DLT1</name>
    <name evidence="9" type="ORF">SLS62_002230</name>
</gene>
<keyword evidence="4 7" id="KW-0812">Transmembrane</keyword>
<feature type="transmembrane region" description="Helical" evidence="7">
    <location>
        <begin position="20"/>
        <end position="40"/>
    </location>
</feature>
<evidence type="ECO:0000256" key="2">
    <source>
        <dbReference type="ARBA" id="ARBA00005550"/>
    </source>
</evidence>
<evidence type="ECO:0000313" key="9">
    <source>
        <dbReference type="EMBL" id="KAK7755621.1"/>
    </source>
</evidence>
<feature type="compositionally biased region" description="Polar residues" evidence="8">
    <location>
        <begin position="474"/>
        <end position="490"/>
    </location>
</feature>
<dbReference type="PANTHER" id="PTHR40021:SF1">
    <property type="entry name" value="DEFECT AT LOW TEMPERATURE PROTEIN 1"/>
    <property type="match status" value="1"/>
</dbReference>
<feature type="compositionally biased region" description="Low complexity" evidence="8">
    <location>
        <begin position="456"/>
        <end position="465"/>
    </location>
</feature>
<feature type="compositionally biased region" description="Polar residues" evidence="8">
    <location>
        <begin position="542"/>
        <end position="561"/>
    </location>
</feature>
<feature type="transmembrane region" description="Helical" evidence="7">
    <location>
        <begin position="52"/>
        <end position="73"/>
    </location>
</feature>
<keyword evidence="5 7" id="KW-1133">Transmembrane helix</keyword>
<evidence type="ECO:0000313" key="10">
    <source>
        <dbReference type="Proteomes" id="UP001320420"/>
    </source>
</evidence>
<reference evidence="9 10" key="1">
    <citation type="submission" date="2024-02" db="EMBL/GenBank/DDBJ databases">
        <title>De novo assembly and annotation of 12 fungi associated with fruit tree decline syndrome in Ontario, Canada.</title>
        <authorList>
            <person name="Sulman M."/>
            <person name="Ellouze W."/>
            <person name="Ilyukhin E."/>
        </authorList>
    </citation>
    <scope>NUCLEOTIDE SEQUENCE [LARGE SCALE GENOMIC DNA]</scope>
    <source>
        <strain evidence="9 10">M11/M66-122</strain>
    </source>
</reference>
<proteinExistence type="inferred from homology"/>
<dbReference type="GO" id="GO:0016020">
    <property type="term" value="C:membrane"/>
    <property type="evidence" value="ECO:0007669"/>
    <property type="project" value="UniProtKB-SubCell"/>
</dbReference>
<feature type="compositionally biased region" description="Polar residues" evidence="8">
    <location>
        <begin position="400"/>
        <end position="416"/>
    </location>
</feature>
<evidence type="ECO:0000256" key="7">
    <source>
        <dbReference type="RuleBase" id="RU367100"/>
    </source>
</evidence>
<evidence type="ECO:0000256" key="4">
    <source>
        <dbReference type="ARBA" id="ARBA00022692"/>
    </source>
</evidence>
<comment type="caution">
    <text evidence="9">The sequence shown here is derived from an EMBL/GenBank/DDBJ whole genome shotgun (WGS) entry which is preliminary data.</text>
</comment>
<evidence type="ECO:0000256" key="3">
    <source>
        <dbReference type="ARBA" id="ARBA00021353"/>
    </source>
</evidence>
<evidence type="ECO:0000256" key="1">
    <source>
        <dbReference type="ARBA" id="ARBA00002489"/>
    </source>
</evidence>
<comment type="function">
    <text evidence="1 7">Required for growth under high-pressure and low-temperature conditions.</text>
</comment>
<dbReference type="Proteomes" id="UP001320420">
    <property type="component" value="Unassembled WGS sequence"/>
</dbReference>
<feature type="compositionally biased region" description="Basic and acidic residues" evidence="8">
    <location>
        <begin position="387"/>
        <end position="397"/>
    </location>
</feature>
<comment type="similarity">
    <text evidence="2 7">Belongs to the DLT1 family.</text>
</comment>
<dbReference type="InterPro" id="IPR038869">
    <property type="entry name" value="DLT1"/>
</dbReference>
<feature type="compositionally biased region" description="Basic residues" evidence="8">
    <location>
        <begin position="435"/>
        <end position="447"/>
    </location>
</feature>
<keyword evidence="6 7" id="KW-0472">Membrane</keyword>